<dbReference type="OMA" id="LEYHGKA"/>
<dbReference type="HOGENOM" id="CLU_1071992_0_0_1"/>
<dbReference type="eggNOG" id="KOG1840">
    <property type="taxonomic scope" value="Eukaryota"/>
</dbReference>
<dbReference type="KEGG" id="tps:THAPSDRAFT_261567"/>
<dbReference type="PROSITE" id="PS50005">
    <property type="entry name" value="TPR"/>
    <property type="match status" value="3"/>
</dbReference>
<protein>
    <submittedName>
        <fullName evidence="4">Uncharacterized protein</fullName>
    </submittedName>
</protein>
<evidence type="ECO:0000256" key="2">
    <source>
        <dbReference type="ARBA" id="ARBA00022803"/>
    </source>
</evidence>
<dbReference type="Proteomes" id="UP000001449">
    <property type="component" value="Chromosome 2"/>
</dbReference>
<dbReference type="Gene3D" id="1.25.40.10">
    <property type="entry name" value="Tetratricopeptide repeat domain"/>
    <property type="match status" value="2"/>
</dbReference>
<dbReference type="AlphaFoldDB" id="B8BVP9"/>
<feature type="repeat" description="TPR" evidence="3">
    <location>
        <begin position="60"/>
        <end position="93"/>
    </location>
</feature>
<name>B8BVP9_THAPS</name>
<dbReference type="SMART" id="SM00028">
    <property type="entry name" value="TPR"/>
    <property type="match status" value="5"/>
</dbReference>
<feature type="repeat" description="TPR" evidence="3">
    <location>
        <begin position="18"/>
        <end position="51"/>
    </location>
</feature>
<organism evidence="4 5">
    <name type="scientific">Thalassiosira pseudonana</name>
    <name type="common">Marine diatom</name>
    <name type="synonym">Cyclotella nana</name>
    <dbReference type="NCBI Taxonomy" id="35128"/>
    <lineage>
        <taxon>Eukaryota</taxon>
        <taxon>Sar</taxon>
        <taxon>Stramenopiles</taxon>
        <taxon>Ochrophyta</taxon>
        <taxon>Bacillariophyta</taxon>
        <taxon>Coscinodiscophyceae</taxon>
        <taxon>Thalassiosirophycidae</taxon>
        <taxon>Thalassiosirales</taxon>
        <taxon>Thalassiosiraceae</taxon>
        <taxon>Thalassiosira</taxon>
    </lineage>
</organism>
<proteinExistence type="predicted"/>
<evidence type="ECO:0000256" key="3">
    <source>
        <dbReference type="PROSITE-ProRule" id="PRU00339"/>
    </source>
</evidence>
<dbReference type="SUPFAM" id="SSF48452">
    <property type="entry name" value="TPR-like"/>
    <property type="match status" value="2"/>
</dbReference>
<dbReference type="PANTHER" id="PTHR45641">
    <property type="entry name" value="TETRATRICOPEPTIDE REPEAT PROTEIN (AFU_ORTHOLOGUE AFUA_6G03870)"/>
    <property type="match status" value="1"/>
</dbReference>
<evidence type="ECO:0000313" key="5">
    <source>
        <dbReference type="Proteomes" id="UP000001449"/>
    </source>
</evidence>
<keyword evidence="5" id="KW-1185">Reference proteome</keyword>
<feature type="non-terminal residue" evidence="4">
    <location>
        <position position="1"/>
    </location>
</feature>
<dbReference type="Pfam" id="PF13181">
    <property type="entry name" value="TPR_8"/>
    <property type="match status" value="1"/>
</dbReference>
<reference evidence="4 5" key="1">
    <citation type="journal article" date="2004" name="Science">
        <title>The genome of the diatom Thalassiosira pseudonana: ecology, evolution, and metabolism.</title>
        <authorList>
            <person name="Armbrust E.V."/>
            <person name="Berges J.A."/>
            <person name="Bowler C."/>
            <person name="Green B.R."/>
            <person name="Martinez D."/>
            <person name="Putnam N.H."/>
            <person name="Zhou S."/>
            <person name="Allen A.E."/>
            <person name="Apt K.E."/>
            <person name="Bechner M."/>
            <person name="Brzezinski M.A."/>
            <person name="Chaal B.K."/>
            <person name="Chiovitti A."/>
            <person name="Davis A.K."/>
            <person name="Demarest M.S."/>
            <person name="Detter J.C."/>
            <person name="Glavina T."/>
            <person name="Goodstein D."/>
            <person name="Hadi M.Z."/>
            <person name="Hellsten U."/>
            <person name="Hildebrand M."/>
            <person name="Jenkins B.D."/>
            <person name="Jurka J."/>
            <person name="Kapitonov V.V."/>
            <person name="Kroger N."/>
            <person name="Lau W.W."/>
            <person name="Lane T.W."/>
            <person name="Larimer F.W."/>
            <person name="Lippmeier J.C."/>
            <person name="Lucas S."/>
            <person name="Medina M."/>
            <person name="Montsant A."/>
            <person name="Obornik M."/>
            <person name="Parker M.S."/>
            <person name="Palenik B."/>
            <person name="Pazour G.J."/>
            <person name="Richardson P.M."/>
            <person name="Rynearson T.A."/>
            <person name="Saito M.A."/>
            <person name="Schwartz D.C."/>
            <person name="Thamatrakoln K."/>
            <person name="Valentin K."/>
            <person name="Vardi A."/>
            <person name="Wilkerson F.P."/>
            <person name="Rokhsar D.S."/>
        </authorList>
    </citation>
    <scope>NUCLEOTIDE SEQUENCE [LARGE SCALE GENOMIC DNA]</scope>
    <source>
        <strain evidence="4 5">CCMP1335</strain>
    </source>
</reference>
<dbReference type="PANTHER" id="PTHR45641:SF19">
    <property type="entry name" value="NEPHROCYSTIN-3"/>
    <property type="match status" value="1"/>
</dbReference>
<keyword evidence="2 3" id="KW-0802">TPR repeat</keyword>
<evidence type="ECO:0000313" key="4">
    <source>
        <dbReference type="EMBL" id="EED95497.1"/>
    </source>
</evidence>
<dbReference type="EMBL" id="CM000639">
    <property type="protein sequence ID" value="EED95497.1"/>
    <property type="molecule type" value="Genomic_DNA"/>
</dbReference>
<dbReference type="GeneID" id="7450435"/>
<dbReference type="RefSeq" id="XP_002288054.1">
    <property type="nucleotide sequence ID" value="XM_002288018.1"/>
</dbReference>
<accession>B8BVP9</accession>
<dbReference type="PaxDb" id="35128-Thaps261567"/>
<dbReference type="InParanoid" id="B8BVP9"/>
<feature type="repeat" description="TPR" evidence="3">
    <location>
        <begin position="102"/>
        <end position="135"/>
    </location>
</feature>
<sequence>QALEAKKSCQGNSTIDVARTVNNLANIHYSLGNLDDAMRLYQEALEIKRMCLGDDSDDVANTLNNIAHVMVTAGKEQEALQAYHNVVRIRQDRYGKNHISVAAALSSIGDVYIKLGKLEIAMTYFEQCIRIRKHCQESNDERVMENLASIYGKLGEWQRAESAFKEIIHLKRTTHGDNCLELAKTFDLLAVSYIEQDRYRDSIEHLQEALRIRRVCLGGEDDEILASLNKLAFVYKSCEMMEEMLKVKAEFEGIQSRRSG</sequence>
<dbReference type="STRING" id="35128.B8BVP9"/>
<reference evidence="4 5" key="2">
    <citation type="journal article" date="2008" name="Nature">
        <title>The Phaeodactylum genome reveals the evolutionary history of diatom genomes.</title>
        <authorList>
            <person name="Bowler C."/>
            <person name="Allen A.E."/>
            <person name="Badger J.H."/>
            <person name="Grimwood J."/>
            <person name="Jabbari K."/>
            <person name="Kuo A."/>
            <person name="Maheswari U."/>
            <person name="Martens C."/>
            <person name="Maumus F."/>
            <person name="Otillar R.P."/>
            <person name="Rayko E."/>
            <person name="Salamov A."/>
            <person name="Vandepoele K."/>
            <person name="Beszteri B."/>
            <person name="Gruber A."/>
            <person name="Heijde M."/>
            <person name="Katinka M."/>
            <person name="Mock T."/>
            <person name="Valentin K."/>
            <person name="Verret F."/>
            <person name="Berges J.A."/>
            <person name="Brownlee C."/>
            <person name="Cadoret J.P."/>
            <person name="Chiovitti A."/>
            <person name="Choi C.J."/>
            <person name="Coesel S."/>
            <person name="De Martino A."/>
            <person name="Detter J.C."/>
            <person name="Durkin C."/>
            <person name="Falciatore A."/>
            <person name="Fournet J."/>
            <person name="Haruta M."/>
            <person name="Huysman M.J."/>
            <person name="Jenkins B.D."/>
            <person name="Jiroutova K."/>
            <person name="Jorgensen R.E."/>
            <person name="Joubert Y."/>
            <person name="Kaplan A."/>
            <person name="Kroger N."/>
            <person name="Kroth P.G."/>
            <person name="La Roche J."/>
            <person name="Lindquist E."/>
            <person name="Lommer M."/>
            <person name="Martin-Jezequel V."/>
            <person name="Lopez P.J."/>
            <person name="Lucas S."/>
            <person name="Mangogna M."/>
            <person name="McGinnis K."/>
            <person name="Medlin L.K."/>
            <person name="Montsant A."/>
            <person name="Oudot-Le Secq M.P."/>
            <person name="Napoli C."/>
            <person name="Obornik M."/>
            <person name="Parker M.S."/>
            <person name="Petit J.L."/>
            <person name="Porcel B.M."/>
            <person name="Poulsen N."/>
            <person name="Robison M."/>
            <person name="Rychlewski L."/>
            <person name="Rynearson T.A."/>
            <person name="Schmutz J."/>
            <person name="Shapiro H."/>
            <person name="Siaut M."/>
            <person name="Stanley M."/>
            <person name="Sussman M.R."/>
            <person name="Taylor A.R."/>
            <person name="Vardi A."/>
            <person name="von Dassow P."/>
            <person name="Vyverman W."/>
            <person name="Willis A."/>
            <person name="Wyrwicz L.S."/>
            <person name="Rokhsar D.S."/>
            <person name="Weissenbach J."/>
            <person name="Armbrust E.V."/>
            <person name="Green B.R."/>
            <person name="Van de Peer Y."/>
            <person name="Grigoriev I.V."/>
        </authorList>
    </citation>
    <scope>NUCLEOTIDE SEQUENCE [LARGE SCALE GENOMIC DNA]</scope>
    <source>
        <strain evidence="4 5">CCMP1335</strain>
    </source>
</reference>
<dbReference type="InterPro" id="IPR019734">
    <property type="entry name" value="TPR_rpt"/>
</dbReference>
<gene>
    <name evidence="4" type="ORF">THAPSDRAFT_261567</name>
</gene>
<keyword evidence="1" id="KW-0677">Repeat</keyword>
<dbReference type="PROSITE" id="PS50293">
    <property type="entry name" value="TPR_REGION"/>
    <property type="match status" value="1"/>
</dbReference>
<evidence type="ECO:0000256" key="1">
    <source>
        <dbReference type="ARBA" id="ARBA00022737"/>
    </source>
</evidence>
<dbReference type="Pfam" id="PF13424">
    <property type="entry name" value="TPR_12"/>
    <property type="match status" value="2"/>
</dbReference>
<dbReference type="InterPro" id="IPR011990">
    <property type="entry name" value="TPR-like_helical_dom_sf"/>
</dbReference>